<dbReference type="GO" id="GO:0016020">
    <property type="term" value="C:membrane"/>
    <property type="evidence" value="ECO:0007669"/>
    <property type="project" value="UniProtKB-SubCell"/>
</dbReference>
<protein>
    <recommendedName>
        <fullName evidence="6">G-protein coupled receptors family 1 profile domain-containing protein</fullName>
    </recommendedName>
</protein>
<organism evidence="8">
    <name type="scientific">Caenorhabditis remanei</name>
    <name type="common">Caenorhabditis vulgaris</name>
    <dbReference type="NCBI Taxonomy" id="31234"/>
    <lineage>
        <taxon>Eukaryota</taxon>
        <taxon>Metazoa</taxon>
        <taxon>Ecdysozoa</taxon>
        <taxon>Nematoda</taxon>
        <taxon>Chromadorea</taxon>
        <taxon>Rhabditida</taxon>
        <taxon>Rhabditina</taxon>
        <taxon>Rhabditomorpha</taxon>
        <taxon>Rhabditoidea</taxon>
        <taxon>Rhabditidae</taxon>
        <taxon>Peloderinae</taxon>
        <taxon>Caenorhabditis</taxon>
    </lineage>
</organism>
<sequence length="412" mass="47186">MAFFEHPWAYIYCSFHNPRFFSFKFLQHYIISCRMTEPEVLCGYTEEVSMARFVYISIGGGVACIGCICNLILLYLFTFRQLANSPPQLYPAILAFLDTLLCFFFLMIFVVDVNMIYNKSEYLFLLFHRYIIMTFCTAKLVQFLIPYLLMLGTLERYTWIDNKHNKMALLQPKYRPFTLGGLLLGAIMLRVPSAMALTVTQFPKCADFFRTLAVDVEEWAQESTLYMVYDVYGIACLQTFCPFLCLTVLNFVIVSKLAKIDAAQCPTKEMKGSPTKRKRSRVLSSLRISKLQITSTVRNAIYTMVAIVSTYLISNSLHILLTLLEVTKSSVLVDEHDPYKASLLYTLLGDAVSLLYMVSSAVRILIYTYCNPAIRYQLFSFLGLRYDRKDSDQSKIIIASPLLIEGQLSNSV</sequence>
<dbReference type="HOGENOM" id="CLU_046591_1_0_1"/>
<dbReference type="InParanoid" id="E3N1S2"/>
<feature type="transmembrane region" description="Helical" evidence="5">
    <location>
        <begin position="300"/>
        <end position="323"/>
    </location>
</feature>
<dbReference type="GeneID" id="9826804"/>
<dbReference type="OrthoDB" id="5790572at2759"/>
<feature type="transmembrane region" description="Helical" evidence="5">
    <location>
        <begin position="343"/>
        <end position="366"/>
    </location>
</feature>
<dbReference type="PANTHER" id="PTHR46709">
    <property type="entry name" value="PROTEIN CBG23488-RELATED"/>
    <property type="match status" value="1"/>
</dbReference>
<gene>
    <name evidence="7" type="ORF">CRE_14902</name>
</gene>
<evidence type="ECO:0000256" key="3">
    <source>
        <dbReference type="ARBA" id="ARBA00022989"/>
    </source>
</evidence>
<evidence type="ECO:0000256" key="1">
    <source>
        <dbReference type="ARBA" id="ARBA00004370"/>
    </source>
</evidence>
<accession>E3N1S2</accession>
<keyword evidence="4 5" id="KW-0472">Membrane</keyword>
<proteinExistence type="predicted"/>
<evidence type="ECO:0000259" key="6">
    <source>
        <dbReference type="PROSITE" id="PS50262"/>
    </source>
</evidence>
<dbReference type="RefSeq" id="XP_003097632.2">
    <property type="nucleotide sequence ID" value="XM_003097584.2"/>
</dbReference>
<evidence type="ECO:0000256" key="4">
    <source>
        <dbReference type="ARBA" id="ARBA00023136"/>
    </source>
</evidence>
<dbReference type="Proteomes" id="UP000008281">
    <property type="component" value="Unassembled WGS sequence"/>
</dbReference>
<evidence type="ECO:0000313" key="8">
    <source>
        <dbReference type="Proteomes" id="UP000008281"/>
    </source>
</evidence>
<keyword evidence="8" id="KW-1185">Reference proteome</keyword>
<dbReference type="KEGG" id="crq:GCK72_017300"/>
<reference evidence="7" key="1">
    <citation type="submission" date="2007-07" db="EMBL/GenBank/DDBJ databases">
        <title>PCAP assembly of the Caenorhabditis remanei genome.</title>
        <authorList>
            <consortium name="The Caenorhabditis remanei Sequencing Consortium"/>
            <person name="Wilson R.K."/>
        </authorList>
    </citation>
    <scope>NUCLEOTIDE SEQUENCE [LARGE SCALE GENOMIC DNA]</scope>
    <source>
        <strain evidence="7">PB4641</strain>
    </source>
</reference>
<feature type="transmembrane region" description="Helical" evidence="5">
    <location>
        <begin position="130"/>
        <end position="154"/>
    </location>
</feature>
<dbReference type="AlphaFoldDB" id="E3N1S2"/>
<feature type="transmembrane region" description="Helical" evidence="5">
    <location>
        <begin position="174"/>
        <end position="191"/>
    </location>
</feature>
<feature type="domain" description="G-protein coupled receptors family 1 profile" evidence="6">
    <location>
        <begin position="69"/>
        <end position="367"/>
    </location>
</feature>
<comment type="subcellular location">
    <subcellularLocation>
        <location evidence="1">Membrane</location>
    </subcellularLocation>
</comment>
<dbReference type="Gene3D" id="1.20.1070.10">
    <property type="entry name" value="Rhodopsin 7-helix transmembrane proteins"/>
    <property type="match status" value="1"/>
</dbReference>
<evidence type="ECO:0000256" key="2">
    <source>
        <dbReference type="ARBA" id="ARBA00022692"/>
    </source>
</evidence>
<dbReference type="SUPFAM" id="SSF81321">
    <property type="entry name" value="Family A G protein-coupled receptor-like"/>
    <property type="match status" value="1"/>
</dbReference>
<keyword evidence="2 5" id="KW-0812">Transmembrane</keyword>
<dbReference type="eggNOG" id="ENOG502S05J">
    <property type="taxonomic scope" value="Eukaryota"/>
</dbReference>
<keyword evidence="3 5" id="KW-1133">Transmembrane helix</keyword>
<dbReference type="CTD" id="9826804"/>
<evidence type="ECO:0000256" key="5">
    <source>
        <dbReference type="SAM" id="Phobius"/>
    </source>
</evidence>
<dbReference type="OMA" id="CPFLCLM"/>
<dbReference type="PANTHER" id="PTHR46709:SF10">
    <property type="entry name" value="G-PROTEIN COUPLED RECEPTORS FAMILY 1 PROFILE DOMAIN-CONTAINING PROTEIN"/>
    <property type="match status" value="1"/>
</dbReference>
<feature type="transmembrane region" description="Helical" evidence="5">
    <location>
        <begin position="231"/>
        <end position="254"/>
    </location>
</feature>
<evidence type="ECO:0000313" key="7">
    <source>
        <dbReference type="EMBL" id="EFO83885.1"/>
    </source>
</evidence>
<dbReference type="PROSITE" id="PS50262">
    <property type="entry name" value="G_PROTEIN_RECEP_F1_2"/>
    <property type="match status" value="1"/>
</dbReference>
<name>E3N1S2_CAERE</name>
<feature type="transmembrane region" description="Helical" evidence="5">
    <location>
        <begin position="53"/>
        <end position="77"/>
    </location>
</feature>
<dbReference type="EMBL" id="DS268510">
    <property type="protein sequence ID" value="EFO83885.1"/>
    <property type="molecule type" value="Genomic_DNA"/>
</dbReference>
<feature type="transmembrane region" description="Helical" evidence="5">
    <location>
        <begin position="89"/>
        <end position="110"/>
    </location>
</feature>
<dbReference type="InterPro" id="IPR017452">
    <property type="entry name" value="GPCR_Rhodpsn_7TM"/>
</dbReference>